<evidence type="ECO:0000256" key="1">
    <source>
        <dbReference type="SAM" id="MobiDB-lite"/>
    </source>
</evidence>
<feature type="compositionally biased region" description="Low complexity" evidence="1">
    <location>
        <begin position="289"/>
        <end position="310"/>
    </location>
</feature>
<sequence length="343" mass="37677">MEWRAALQFRHRWPQQAACPCNSPGWAWEQGPCAQEAQVAASQLECSTQHGPWQVTTRPISCATWEQHVGDPASSGQRQVTNAVQAPFGLGGGGRKLASGLALLAQMLEVDSAADGVSMMPVDKLWWSHDRIYDHFGDGKSVHETVVELLMEKIRPVDLPALEIVCLGSRIYSISNRRLLAFKTFQLVLRRLKSEDSEVLVPVMLKRPTGDFFRRVGIALSTDTLGRSVSVSGPSGMSFRKHPRPRSLSLQRYRALSCEVRIDQYEDQPWTVCQPAHPGLDVRSCSLIPSSPSPDRSGSSSGSTSDSADSFVPSRTRSPFGLQAPAGSRARWGDLESPPLSDR</sequence>
<gene>
    <name evidence="2" type="ORF">PGLA1383_LOCUS49339</name>
</gene>
<evidence type="ECO:0000313" key="3">
    <source>
        <dbReference type="Proteomes" id="UP000654075"/>
    </source>
</evidence>
<evidence type="ECO:0000313" key="2">
    <source>
        <dbReference type="EMBL" id="CAE8633442.1"/>
    </source>
</evidence>
<dbReference type="AlphaFoldDB" id="A0A813H789"/>
<reference evidence="2" key="1">
    <citation type="submission" date="2021-02" db="EMBL/GenBank/DDBJ databases">
        <authorList>
            <person name="Dougan E. K."/>
            <person name="Rhodes N."/>
            <person name="Thang M."/>
            <person name="Chan C."/>
        </authorList>
    </citation>
    <scope>NUCLEOTIDE SEQUENCE</scope>
</reference>
<dbReference type="Proteomes" id="UP000654075">
    <property type="component" value="Unassembled WGS sequence"/>
</dbReference>
<dbReference type="EMBL" id="CAJNNV010030769">
    <property type="protein sequence ID" value="CAE8633442.1"/>
    <property type="molecule type" value="Genomic_DNA"/>
</dbReference>
<organism evidence="2 3">
    <name type="scientific">Polarella glacialis</name>
    <name type="common">Dinoflagellate</name>
    <dbReference type="NCBI Taxonomy" id="89957"/>
    <lineage>
        <taxon>Eukaryota</taxon>
        <taxon>Sar</taxon>
        <taxon>Alveolata</taxon>
        <taxon>Dinophyceae</taxon>
        <taxon>Suessiales</taxon>
        <taxon>Suessiaceae</taxon>
        <taxon>Polarella</taxon>
    </lineage>
</organism>
<dbReference type="OrthoDB" id="420888at2759"/>
<keyword evidence="3" id="KW-1185">Reference proteome</keyword>
<feature type="region of interest" description="Disordered" evidence="1">
    <location>
        <begin position="284"/>
        <end position="343"/>
    </location>
</feature>
<protein>
    <submittedName>
        <fullName evidence="2">Uncharacterized protein</fullName>
    </submittedName>
</protein>
<name>A0A813H789_POLGL</name>
<accession>A0A813H789</accession>
<comment type="caution">
    <text evidence="2">The sequence shown here is derived from an EMBL/GenBank/DDBJ whole genome shotgun (WGS) entry which is preliminary data.</text>
</comment>
<proteinExistence type="predicted"/>